<reference evidence="2" key="1">
    <citation type="submission" date="2022-04" db="EMBL/GenBank/DDBJ databases">
        <title>Carnegiea gigantea Genome sequencing and assembly v2.</title>
        <authorList>
            <person name="Copetti D."/>
            <person name="Sanderson M.J."/>
            <person name="Burquez A."/>
            <person name="Wojciechowski M.F."/>
        </authorList>
    </citation>
    <scope>NUCLEOTIDE SEQUENCE</scope>
    <source>
        <strain evidence="2">SGP5-SGP5p</strain>
        <tissue evidence="2">Aerial part</tissue>
    </source>
</reference>
<dbReference type="InterPro" id="IPR010719">
    <property type="entry name" value="MnmM_MeTrfase"/>
</dbReference>
<feature type="signal peptide" evidence="1">
    <location>
        <begin position="1"/>
        <end position="29"/>
    </location>
</feature>
<protein>
    <recommendedName>
        <fullName evidence="4">rRNA methylase</fullName>
    </recommendedName>
</protein>
<sequence>MAQTLPRFSWRSLALALTFSHSVVKQGAAASQNVSTDSISPLAGLDDVLKGYLFGEKKATDVAHLSILVQSNIELSNLVHGMSVVSPSVHWASIVEDGSVPMRARRRRRLGGGRTEVATEVVAKADGCAVANCGLEGGVGLAVAARCRLWKHVIQKGDTVMDATCGNGNDTLAMTNMVKDEQSKGCVYGMDIQEDAIKNTSSLLDVSLNPIERKCVKLFPICHSRMAEVLPKHSSVRLVAFNLGYLPGGNKTIITKSDTTKLALKAAKELLVPGGVISIVAYVGHPGGREEYETVQSFCLGITHRKLGVEPDSDVKQTFSTCPYWKTVKAWFTAETCSVKRLEC</sequence>
<evidence type="ECO:0000256" key="1">
    <source>
        <dbReference type="SAM" id="SignalP"/>
    </source>
</evidence>
<dbReference type="Pfam" id="PF06962">
    <property type="entry name" value="rRNA_methylase"/>
    <property type="match status" value="1"/>
</dbReference>
<dbReference type="InterPro" id="IPR029063">
    <property type="entry name" value="SAM-dependent_MTases_sf"/>
</dbReference>
<name>A0A9Q1KAK6_9CARY</name>
<feature type="chain" id="PRO_5040352326" description="rRNA methylase" evidence="1">
    <location>
        <begin position="30"/>
        <end position="344"/>
    </location>
</feature>
<dbReference type="Proteomes" id="UP001153076">
    <property type="component" value="Unassembled WGS sequence"/>
</dbReference>
<evidence type="ECO:0000313" key="3">
    <source>
        <dbReference type="Proteomes" id="UP001153076"/>
    </source>
</evidence>
<dbReference type="PANTHER" id="PTHR35276">
    <property type="entry name" value="S-ADENOSYL-L-METHIONINE-DEPENDENT METHYLTRANSFERASES SUPERFAMILY PROTEIN"/>
    <property type="match status" value="1"/>
</dbReference>
<keyword evidence="1" id="KW-0732">Signal</keyword>
<gene>
    <name evidence="2" type="ORF">Cgig2_013596</name>
</gene>
<evidence type="ECO:0000313" key="2">
    <source>
        <dbReference type="EMBL" id="KAJ8439969.1"/>
    </source>
</evidence>
<accession>A0A9Q1KAK6</accession>
<dbReference type="PANTHER" id="PTHR35276:SF1">
    <property type="entry name" value="TRNA (MNM(5)S(2)U34)-METHYLTRANSFERASE, CHLOROPLASTIC"/>
    <property type="match status" value="1"/>
</dbReference>
<comment type="caution">
    <text evidence="2">The sequence shown here is derived from an EMBL/GenBank/DDBJ whole genome shotgun (WGS) entry which is preliminary data.</text>
</comment>
<dbReference type="OrthoDB" id="2984at2759"/>
<proteinExistence type="predicted"/>
<dbReference type="AlphaFoldDB" id="A0A9Q1KAK6"/>
<evidence type="ECO:0008006" key="4">
    <source>
        <dbReference type="Google" id="ProtNLM"/>
    </source>
</evidence>
<dbReference type="Gene3D" id="3.40.50.150">
    <property type="entry name" value="Vaccinia Virus protein VP39"/>
    <property type="match status" value="1"/>
</dbReference>
<dbReference type="SUPFAM" id="SSF53335">
    <property type="entry name" value="S-adenosyl-L-methionine-dependent methyltransferases"/>
    <property type="match status" value="1"/>
</dbReference>
<organism evidence="2 3">
    <name type="scientific">Carnegiea gigantea</name>
    <dbReference type="NCBI Taxonomy" id="171969"/>
    <lineage>
        <taxon>Eukaryota</taxon>
        <taxon>Viridiplantae</taxon>
        <taxon>Streptophyta</taxon>
        <taxon>Embryophyta</taxon>
        <taxon>Tracheophyta</taxon>
        <taxon>Spermatophyta</taxon>
        <taxon>Magnoliopsida</taxon>
        <taxon>eudicotyledons</taxon>
        <taxon>Gunneridae</taxon>
        <taxon>Pentapetalae</taxon>
        <taxon>Caryophyllales</taxon>
        <taxon>Cactineae</taxon>
        <taxon>Cactaceae</taxon>
        <taxon>Cactoideae</taxon>
        <taxon>Echinocereeae</taxon>
        <taxon>Carnegiea</taxon>
    </lineage>
</organism>
<keyword evidence="3" id="KW-1185">Reference proteome</keyword>
<dbReference type="EMBL" id="JAKOGI010000204">
    <property type="protein sequence ID" value="KAJ8439969.1"/>
    <property type="molecule type" value="Genomic_DNA"/>
</dbReference>